<dbReference type="CDD" id="cd04301">
    <property type="entry name" value="NAT_SF"/>
    <property type="match status" value="1"/>
</dbReference>
<dbReference type="InterPro" id="IPR016181">
    <property type="entry name" value="Acyl_CoA_acyltransferase"/>
</dbReference>
<feature type="domain" description="N-acetyltransferase" evidence="1">
    <location>
        <begin position="111"/>
        <end position="259"/>
    </location>
</feature>
<dbReference type="Pfam" id="PF13508">
    <property type="entry name" value="Acetyltransf_7"/>
    <property type="match status" value="1"/>
</dbReference>
<organism evidence="2 5">
    <name type="scientific">Phytophthora kernoviae</name>
    <dbReference type="NCBI Taxonomy" id="325452"/>
    <lineage>
        <taxon>Eukaryota</taxon>
        <taxon>Sar</taxon>
        <taxon>Stramenopiles</taxon>
        <taxon>Oomycota</taxon>
        <taxon>Peronosporomycetes</taxon>
        <taxon>Peronosporales</taxon>
        <taxon>Peronosporaceae</taxon>
        <taxon>Phytophthora</taxon>
    </lineage>
</organism>
<sequence>MFMKYLIDAIVAETGKPVLKISSETTARELFDVGIGHLSLLPGVREHRITQLKITTVLRLIRQVKHDHLPYLARLVNTQFAHDVNKSTAFTFAVQGFDCFAQNQGGILDPSALGRANPGLWIFTKILRGRIFPHMEKELPDDTISRHLVAFVGDGPMGVARWRPVLEQSGSQVAIIEQFGVAEAKRGHGYGKKFLRAVIEDIEALSTQQAAHPLVLVAYVPQTDSFTAMKLFQSMGFQPESQVLEVEESTFVRMRMAWGHGCQRAA</sequence>
<dbReference type="InterPro" id="IPR000182">
    <property type="entry name" value="GNAT_dom"/>
</dbReference>
<dbReference type="GO" id="GO:0016747">
    <property type="term" value="F:acyltransferase activity, transferring groups other than amino-acyl groups"/>
    <property type="evidence" value="ECO:0007669"/>
    <property type="project" value="InterPro"/>
</dbReference>
<keyword evidence="4" id="KW-1185">Reference proteome</keyword>
<dbReference type="Proteomes" id="UP000285624">
    <property type="component" value="Unassembled WGS sequence"/>
</dbReference>
<proteinExistence type="predicted"/>
<evidence type="ECO:0000313" key="3">
    <source>
        <dbReference type="EMBL" id="RLN79439.1"/>
    </source>
</evidence>
<comment type="caution">
    <text evidence="2">The sequence shown here is derived from an EMBL/GenBank/DDBJ whole genome shotgun (WGS) entry which is preliminary data.</text>
</comment>
<evidence type="ECO:0000313" key="4">
    <source>
        <dbReference type="Proteomes" id="UP000285624"/>
    </source>
</evidence>
<dbReference type="Gene3D" id="3.40.630.30">
    <property type="match status" value="1"/>
</dbReference>
<evidence type="ECO:0000313" key="2">
    <source>
        <dbReference type="EMBL" id="RLN38198.1"/>
    </source>
</evidence>
<dbReference type="AlphaFoldDB" id="A0A3R7GTG9"/>
<accession>A0A3R7GTG9</accession>
<dbReference type="SUPFAM" id="SSF55729">
    <property type="entry name" value="Acyl-CoA N-acyltransferases (Nat)"/>
    <property type="match status" value="1"/>
</dbReference>
<gene>
    <name evidence="2" type="ORF">BBI17_005366</name>
    <name evidence="3" type="ORF">BBO99_00005247</name>
</gene>
<dbReference type="PROSITE" id="PS51186">
    <property type="entry name" value="GNAT"/>
    <property type="match status" value="1"/>
</dbReference>
<dbReference type="EMBL" id="MBDN02000145">
    <property type="protein sequence ID" value="RLN79439.1"/>
    <property type="molecule type" value="Genomic_DNA"/>
</dbReference>
<name>A0A3R7GTG9_9STRA</name>
<dbReference type="Proteomes" id="UP000285883">
    <property type="component" value="Unassembled WGS sequence"/>
</dbReference>
<evidence type="ECO:0000259" key="1">
    <source>
        <dbReference type="PROSITE" id="PS51186"/>
    </source>
</evidence>
<reference evidence="4 5" key="1">
    <citation type="submission" date="2018-07" db="EMBL/GenBank/DDBJ databases">
        <title>Genome sequencing of oomycete isolates from Chile give support for New Zealand origin for Phytophthora kernoviae and make available the first Nothophytophthora sp. genome.</title>
        <authorList>
            <person name="Studholme D.J."/>
            <person name="Sanfuentes E."/>
            <person name="Panda P."/>
            <person name="Hill R."/>
            <person name="Sambles C."/>
            <person name="Grant M."/>
            <person name="Williams N.M."/>
            <person name="Mcdougal R.L."/>
        </authorList>
    </citation>
    <scope>NUCLEOTIDE SEQUENCE [LARGE SCALE GENOMIC DNA]</scope>
    <source>
        <strain evidence="2">Chile2</strain>
        <strain evidence="3">Chile4</strain>
    </source>
</reference>
<dbReference type="EMBL" id="MAYM02000475">
    <property type="protein sequence ID" value="RLN38198.1"/>
    <property type="molecule type" value="Genomic_DNA"/>
</dbReference>
<protein>
    <recommendedName>
        <fullName evidence="1">N-acetyltransferase domain-containing protein</fullName>
    </recommendedName>
</protein>
<evidence type="ECO:0000313" key="5">
    <source>
        <dbReference type="Proteomes" id="UP000285883"/>
    </source>
</evidence>